<dbReference type="SUPFAM" id="SSF50249">
    <property type="entry name" value="Nucleic acid-binding proteins"/>
    <property type="match status" value="1"/>
</dbReference>
<dbReference type="PANTHER" id="PTHR34075">
    <property type="entry name" value="BLR3430 PROTEIN"/>
    <property type="match status" value="1"/>
</dbReference>
<dbReference type="InterPro" id="IPR002878">
    <property type="entry name" value="ChsH2_C"/>
</dbReference>
<dbReference type="Pfam" id="PF01796">
    <property type="entry name" value="OB_ChsH2_C"/>
    <property type="match status" value="1"/>
</dbReference>
<dbReference type="PANTHER" id="PTHR34075:SF5">
    <property type="entry name" value="BLR3430 PROTEIN"/>
    <property type="match status" value="1"/>
</dbReference>
<dbReference type="EMBL" id="BAAARW010000003">
    <property type="protein sequence ID" value="GAA2404873.1"/>
    <property type="molecule type" value="Genomic_DNA"/>
</dbReference>
<feature type="domain" description="ChsH2 rubredoxin-like zinc ribbon" evidence="2">
    <location>
        <begin position="25"/>
        <end position="59"/>
    </location>
</feature>
<gene>
    <name evidence="3" type="ORF">GCM10010191_10760</name>
</gene>
<evidence type="ECO:0000259" key="1">
    <source>
        <dbReference type="Pfam" id="PF01796"/>
    </source>
</evidence>
<dbReference type="RefSeq" id="WP_344587347.1">
    <property type="nucleotide sequence ID" value="NZ_BAAARW010000003.1"/>
</dbReference>
<accession>A0ABN3IHI9</accession>
<dbReference type="Gene3D" id="6.10.30.10">
    <property type="match status" value="1"/>
</dbReference>
<dbReference type="InterPro" id="IPR012340">
    <property type="entry name" value="NA-bd_OB-fold"/>
</dbReference>
<reference evidence="3 4" key="1">
    <citation type="journal article" date="2019" name="Int. J. Syst. Evol. Microbiol.">
        <title>The Global Catalogue of Microorganisms (GCM) 10K type strain sequencing project: providing services to taxonomists for standard genome sequencing and annotation.</title>
        <authorList>
            <consortium name="The Broad Institute Genomics Platform"/>
            <consortium name="The Broad Institute Genome Sequencing Center for Infectious Disease"/>
            <person name="Wu L."/>
            <person name="Ma J."/>
        </authorList>
    </citation>
    <scope>NUCLEOTIDE SEQUENCE [LARGE SCALE GENOMIC DNA]</scope>
    <source>
        <strain evidence="3 4">JCM 3325</strain>
    </source>
</reference>
<feature type="domain" description="ChsH2 C-terminal OB-fold" evidence="1">
    <location>
        <begin position="62"/>
        <end position="125"/>
    </location>
</feature>
<dbReference type="InterPro" id="IPR022002">
    <property type="entry name" value="ChsH2_Znr"/>
</dbReference>
<keyword evidence="4" id="KW-1185">Reference proteome</keyword>
<dbReference type="Pfam" id="PF12172">
    <property type="entry name" value="zf-ChsH2"/>
    <property type="match status" value="1"/>
</dbReference>
<organism evidence="3 4">
    <name type="scientific">Actinomadura vinacea</name>
    <dbReference type="NCBI Taxonomy" id="115336"/>
    <lineage>
        <taxon>Bacteria</taxon>
        <taxon>Bacillati</taxon>
        <taxon>Actinomycetota</taxon>
        <taxon>Actinomycetes</taxon>
        <taxon>Streptosporangiales</taxon>
        <taxon>Thermomonosporaceae</taxon>
        <taxon>Actinomadura</taxon>
    </lineage>
</organism>
<protein>
    <submittedName>
        <fullName evidence="3">OB-fold domain-containing protein</fullName>
    </submittedName>
</protein>
<dbReference type="Proteomes" id="UP001501231">
    <property type="component" value="Unassembled WGS sequence"/>
</dbReference>
<proteinExistence type="predicted"/>
<evidence type="ECO:0000313" key="3">
    <source>
        <dbReference type="EMBL" id="GAA2404873.1"/>
    </source>
</evidence>
<evidence type="ECO:0000259" key="2">
    <source>
        <dbReference type="Pfam" id="PF12172"/>
    </source>
</evidence>
<comment type="caution">
    <text evidence="3">The sequence shown here is derived from an EMBL/GenBank/DDBJ whole genome shotgun (WGS) entry which is preliminary data.</text>
</comment>
<name>A0ABN3IHI9_9ACTN</name>
<evidence type="ECO:0000313" key="4">
    <source>
        <dbReference type="Proteomes" id="UP001501231"/>
    </source>
</evidence>
<dbReference type="InterPro" id="IPR052513">
    <property type="entry name" value="Thioester_dehydratase-like"/>
</dbReference>
<sequence length="139" mass="15400">MTSVLRPQAGDVPHAVPGPVTRPFWDGCAEGRLLFQRCGRCGAVTFPPTEHCRECLAREQRWEAGSGRGTLYSWSIVHRPATPAFTPPYAAAVVTLEEGYQMVTNIIDATADRLRVDLPVRVAFRRVSDELCLPYFVPA</sequence>